<feature type="repeat" description="WD" evidence="1">
    <location>
        <begin position="32"/>
        <end position="64"/>
    </location>
</feature>
<dbReference type="InterPro" id="IPR036322">
    <property type="entry name" value="WD40_repeat_dom_sf"/>
</dbReference>
<protein>
    <submittedName>
        <fullName evidence="3">Uncharacterized protein</fullName>
    </submittedName>
</protein>
<gene>
    <name evidence="3" type="ORF">DFL_009324</name>
</gene>
<reference evidence="3 4" key="1">
    <citation type="submission" date="2019-01" db="EMBL/GenBank/DDBJ databases">
        <title>Intercellular communication is required for trap formation in the nematode-trapping fungus Duddingtonia flagrans.</title>
        <authorList>
            <person name="Youssar L."/>
            <person name="Wernet V."/>
            <person name="Hensel N."/>
            <person name="Hildebrandt H.-G."/>
            <person name="Fischer R."/>
        </authorList>
    </citation>
    <scope>NUCLEOTIDE SEQUENCE [LARGE SCALE GENOMIC DNA]</scope>
    <source>
        <strain evidence="3 4">CBS H-5679</strain>
    </source>
</reference>
<dbReference type="EMBL" id="SAEB01000012">
    <property type="protein sequence ID" value="RVD81460.1"/>
    <property type="molecule type" value="Genomic_DNA"/>
</dbReference>
<sequence>MKQRMRIFLTMYALSGPCTAETAFQKNATCIAIAFSPNGKTLAVAGYDRNIQLWDITTGKCFRLQSFQRNGRRKHPGAFIVANHTRIEFSDETEMFVWGLADSSRIVIPTASACPDRVGATDASELPIVAKGSIFLDFDGLYVHGRKLLDIPTAYYPITYDYKDGLFAIGRDEGRVYFIKLKLDHLLDPVA</sequence>
<dbReference type="Gene3D" id="2.130.10.10">
    <property type="entry name" value="YVTN repeat-like/Quinoprotein amine dehydrogenase"/>
    <property type="match status" value="1"/>
</dbReference>
<dbReference type="GeneID" id="93591635"/>
<dbReference type="Proteomes" id="UP000283090">
    <property type="component" value="Unassembled WGS sequence"/>
</dbReference>
<proteinExistence type="predicted"/>
<keyword evidence="4" id="KW-1185">Reference proteome</keyword>
<feature type="chain" id="PRO_5019170766" evidence="2">
    <location>
        <begin position="21"/>
        <end position="191"/>
    </location>
</feature>
<dbReference type="SUPFAM" id="SSF50978">
    <property type="entry name" value="WD40 repeat-like"/>
    <property type="match status" value="1"/>
</dbReference>
<name>A0A436ZRA2_ARTFL</name>
<dbReference type="RefSeq" id="XP_067487004.1">
    <property type="nucleotide sequence ID" value="XM_067639191.1"/>
</dbReference>
<dbReference type="SMART" id="SM00320">
    <property type="entry name" value="WD40"/>
    <property type="match status" value="1"/>
</dbReference>
<dbReference type="Pfam" id="PF00400">
    <property type="entry name" value="WD40"/>
    <property type="match status" value="1"/>
</dbReference>
<dbReference type="PROSITE" id="PS50294">
    <property type="entry name" value="WD_REPEATS_REGION"/>
    <property type="match status" value="1"/>
</dbReference>
<dbReference type="AlphaFoldDB" id="A0A436ZRA2"/>
<dbReference type="OrthoDB" id="10671686at2759"/>
<accession>A0A436ZRA2</accession>
<keyword evidence="1" id="KW-0853">WD repeat</keyword>
<keyword evidence="2" id="KW-0732">Signal</keyword>
<evidence type="ECO:0000313" key="3">
    <source>
        <dbReference type="EMBL" id="RVD81460.1"/>
    </source>
</evidence>
<comment type="caution">
    <text evidence="3">The sequence shown here is derived from an EMBL/GenBank/DDBJ whole genome shotgun (WGS) entry which is preliminary data.</text>
</comment>
<dbReference type="PROSITE" id="PS50082">
    <property type="entry name" value="WD_REPEATS_2"/>
    <property type="match status" value="1"/>
</dbReference>
<feature type="signal peptide" evidence="2">
    <location>
        <begin position="1"/>
        <end position="20"/>
    </location>
</feature>
<evidence type="ECO:0000256" key="1">
    <source>
        <dbReference type="PROSITE-ProRule" id="PRU00221"/>
    </source>
</evidence>
<dbReference type="InterPro" id="IPR015943">
    <property type="entry name" value="WD40/YVTN_repeat-like_dom_sf"/>
</dbReference>
<organism evidence="3 4">
    <name type="scientific">Arthrobotrys flagrans</name>
    <name type="common">Nematode-trapping fungus</name>
    <name type="synonym">Trichothecium flagrans</name>
    <dbReference type="NCBI Taxonomy" id="97331"/>
    <lineage>
        <taxon>Eukaryota</taxon>
        <taxon>Fungi</taxon>
        <taxon>Dikarya</taxon>
        <taxon>Ascomycota</taxon>
        <taxon>Pezizomycotina</taxon>
        <taxon>Orbiliomycetes</taxon>
        <taxon>Orbiliales</taxon>
        <taxon>Orbiliaceae</taxon>
        <taxon>Arthrobotrys</taxon>
    </lineage>
</organism>
<evidence type="ECO:0000256" key="2">
    <source>
        <dbReference type="SAM" id="SignalP"/>
    </source>
</evidence>
<evidence type="ECO:0000313" key="4">
    <source>
        <dbReference type="Proteomes" id="UP000283090"/>
    </source>
</evidence>
<dbReference type="VEuPathDB" id="FungiDB:DFL_009324"/>
<dbReference type="InterPro" id="IPR001680">
    <property type="entry name" value="WD40_rpt"/>
</dbReference>